<organism evidence="1 2">
    <name type="scientific">Clonostachys rosea f. rosea IK726</name>
    <dbReference type="NCBI Taxonomy" id="1349383"/>
    <lineage>
        <taxon>Eukaryota</taxon>
        <taxon>Fungi</taxon>
        <taxon>Dikarya</taxon>
        <taxon>Ascomycota</taxon>
        <taxon>Pezizomycotina</taxon>
        <taxon>Sordariomycetes</taxon>
        <taxon>Hypocreomycetidae</taxon>
        <taxon>Hypocreales</taxon>
        <taxon>Bionectriaceae</taxon>
        <taxon>Clonostachys</taxon>
    </lineage>
</organism>
<gene>
    <name evidence="1" type="ORF">CRV2_00002025</name>
</gene>
<reference evidence="1" key="2">
    <citation type="submission" date="2021-10" db="EMBL/GenBank/DDBJ databases">
        <authorList>
            <person name="Piombo E."/>
        </authorList>
    </citation>
    <scope>NUCLEOTIDE SEQUENCE</scope>
</reference>
<keyword evidence="2" id="KW-1185">Reference proteome</keyword>
<protein>
    <submittedName>
        <fullName evidence="1">Uncharacterized protein</fullName>
    </submittedName>
</protein>
<reference evidence="1" key="1">
    <citation type="submission" date="2020-04" db="EMBL/GenBank/DDBJ databases">
        <authorList>
            <person name="Broberg M."/>
        </authorList>
    </citation>
    <scope>NUCLEOTIDE SEQUENCE</scope>
</reference>
<evidence type="ECO:0000313" key="2">
    <source>
        <dbReference type="Proteomes" id="UP000836387"/>
    </source>
</evidence>
<accession>A0ACA9TIH2</accession>
<proteinExistence type="predicted"/>
<dbReference type="Proteomes" id="UP000836387">
    <property type="component" value="Unassembled WGS sequence"/>
</dbReference>
<dbReference type="EMBL" id="CADEHS020000005">
    <property type="protein sequence ID" value="CAG9940610.1"/>
    <property type="molecule type" value="Genomic_DNA"/>
</dbReference>
<name>A0ACA9TIH2_BIOOC</name>
<comment type="caution">
    <text evidence="1">The sequence shown here is derived from an EMBL/GenBank/DDBJ whole genome shotgun (WGS) entry which is preliminary data.</text>
</comment>
<evidence type="ECO:0000313" key="1">
    <source>
        <dbReference type="EMBL" id="CAG9940610.1"/>
    </source>
</evidence>
<sequence length="66" mass="7087">MLLLIGGDFHVGAAILIDSACVHAEMATLIDGADAHAKMESGGNETPHRIFHMTVHETNEATFVDR</sequence>